<dbReference type="Gene3D" id="3.40.50.11900">
    <property type="match status" value="1"/>
</dbReference>
<evidence type="ECO:0000256" key="5">
    <source>
        <dbReference type="ARBA" id="ARBA00023014"/>
    </source>
</evidence>
<dbReference type="Gene3D" id="3.40.50.11890">
    <property type="match status" value="1"/>
</dbReference>
<dbReference type="PANTHER" id="PTHR32329">
    <property type="entry name" value="BIFUNCTIONAL PROTEIN [INCLUDES 2-HYDROXYACYL-COA DEHYDRATASE (N-TER) AND ITS ACTIVATOR DOMAIN (C_TERM)-RELATED"/>
    <property type="match status" value="1"/>
</dbReference>
<dbReference type="InterPro" id="IPR051805">
    <property type="entry name" value="Dehydratase_Activator_Redct"/>
</dbReference>
<dbReference type="NCBIfam" id="TIGR00241">
    <property type="entry name" value="CoA_E_activ"/>
    <property type="match status" value="1"/>
</dbReference>
<dbReference type="EMBL" id="QVFD01000003">
    <property type="protein sequence ID" value="RGC49380.1"/>
    <property type="molecule type" value="Genomic_DNA"/>
</dbReference>
<comment type="cofactor">
    <cofactor evidence="1">
        <name>[4Fe-4S] cluster</name>
        <dbReference type="ChEBI" id="CHEBI:49883"/>
    </cofactor>
</comment>
<evidence type="ECO:0000259" key="6">
    <source>
        <dbReference type="Pfam" id="PF01869"/>
    </source>
</evidence>
<evidence type="ECO:0000256" key="2">
    <source>
        <dbReference type="ARBA" id="ARBA00011738"/>
    </source>
</evidence>
<dbReference type="GO" id="GO:0051536">
    <property type="term" value="F:iron-sulfur cluster binding"/>
    <property type="evidence" value="ECO:0007669"/>
    <property type="project" value="UniProtKB-KW"/>
</dbReference>
<dbReference type="Pfam" id="PF06050">
    <property type="entry name" value="HGD-D"/>
    <property type="match status" value="1"/>
</dbReference>
<gene>
    <name evidence="7" type="ORF">DW747_05405</name>
</gene>
<comment type="subunit">
    <text evidence="2">Homodimer.</text>
</comment>
<dbReference type="InterPro" id="IPR002731">
    <property type="entry name" value="ATPase_BadF"/>
</dbReference>
<dbReference type="GO" id="GO:0046872">
    <property type="term" value="F:metal ion binding"/>
    <property type="evidence" value="ECO:0007669"/>
    <property type="project" value="UniProtKB-KW"/>
</dbReference>
<protein>
    <submittedName>
        <fullName evidence="7">3-hydroxyacyl-ACP dehydratase</fullName>
    </submittedName>
</protein>
<accession>A0A3E2XQ22</accession>
<feature type="domain" description="ATPase BadF/BadG/BcrA/BcrD type" evidence="6">
    <location>
        <begin position="307"/>
        <end position="556"/>
    </location>
</feature>
<dbReference type="InterPro" id="IPR010327">
    <property type="entry name" value="FldB/FldC_alpha/beta"/>
</dbReference>
<reference evidence="7 8" key="1">
    <citation type="submission" date="2018-08" db="EMBL/GenBank/DDBJ databases">
        <title>A genome reference for cultivated species of the human gut microbiota.</title>
        <authorList>
            <person name="Zou Y."/>
            <person name="Xue W."/>
            <person name="Luo G."/>
        </authorList>
    </citation>
    <scope>NUCLEOTIDE SEQUENCE [LARGE SCALE GENOMIC DNA]</scope>
    <source>
        <strain evidence="7 8">AM28-39</strain>
    </source>
</reference>
<keyword evidence="3" id="KW-0479">Metal-binding</keyword>
<evidence type="ECO:0000256" key="4">
    <source>
        <dbReference type="ARBA" id="ARBA00023004"/>
    </source>
</evidence>
<dbReference type="SUPFAM" id="SSF53067">
    <property type="entry name" value="Actin-like ATPase domain"/>
    <property type="match status" value="1"/>
</dbReference>
<dbReference type="FunFam" id="3.30.420.40:FF:000217">
    <property type="entry name" value="2-hydroxyisocaproyl-CoA dehydratase activator"/>
    <property type="match status" value="1"/>
</dbReference>
<dbReference type="Pfam" id="PF01869">
    <property type="entry name" value="BcrAD_BadFG"/>
    <property type="match status" value="1"/>
</dbReference>
<keyword evidence="5" id="KW-0411">Iron-sulfur</keyword>
<dbReference type="PANTHER" id="PTHR32329:SF2">
    <property type="entry name" value="BIFUNCTIONAL PROTEIN [INCLUDES 2-HYDROXYACYL-COA DEHYDRATASE (N-TER) AND ITS ACTIVATOR DOMAIN (C_TERM)"/>
    <property type="match status" value="1"/>
</dbReference>
<evidence type="ECO:0000256" key="1">
    <source>
        <dbReference type="ARBA" id="ARBA00001966"/>
    </source>
</evidence>
<organism evidence="7 8">
    <name type="scientific">Coprococcus catus</name>
    <dbReference type="NCBI Taxonomy" id="116085"/>
    <lineage>
        <taxon>Bacteria</taxon>
        <taxon>Bacillati</taxon>
        <taxon>Bacillota</taxon>
        <taxon>Clostridia</taxon>
        <taxon>Lachnospirales</taxon>
        <taxon>Lachnospiraceae</taxon>
        <taxon>Coprococcus</taxon>
    </lineage>
</organism>
<comment type="caution">
    <text evidence="7">The sequence shown here is derived from an EMBL/GenBank/DDBJ whole genome shotgun (WGS) entry which is preliminary data.</text>
</comment>
<dbReference type="InterPro" id="IPR008275">
    <property type="entry name" value="CoA_E_activase_dom"/>
</dbReference>
<keyword evidence="8" id="KW-1185">Reference proteome</keyword>
<dbReference type="CDD" id="cd24036">
    <property type="entry name" value="ASKHA_NBD_BcrAD_BadFG_HgdC_HadI"/>
    <property type="match status" value="1"/>
</dbReference>
<keyword evidence="4" id="KW-0408">Iron</keyword>
<evidence type="ECO:0000256" key="3">
    <source>
        <dbReference type="ARBA" id="ARBA00022723"/>
    </source>
</evidence>
<evidence type="ECO:0000313" key="8">
    <source>
        <dbReference type="Proteomes" id="UP000261231"/>
    </source>
</evidence>
<dbReference type="OrthoDB" id="9778513at2"/>
<dbReference type="InterPro" id="IPR043129">
    <property type="entry name" value="ATPase_NBD"/>
</dbReference>
<name>A0A3E2XQ22_9FIRM</name>
<dbReference type="RefSeq" id="WP_117539303.1">
    <property type="nucleotide sequence ID" value="NZ_QVFD01000003.1"/>
</dbReference>
<dbReference type="Gene3D" id="3.30.420.40">
    <property type="match status" value="2"/>
</dbReference>
<dbReference type="Proteomes" id="UP000261231">
    <property type="component" value="Unassembled WGS sequence"/>
</dbReference>
<sequence length="559" mass="62340">MIGYVCKYTPVEVFEAMGVEIGRIQPEVTNFNQADTLMHPNICSFTKSVLEDVLAGDYEGVVLTTCCDSIRRLYDVLKQQCPDKFLYLLDVPRKVNDFSTEMYRKNILDMVHAYEAFSGKTFDEIVLKQLLERREAGQNLRTAPKNKASVHIGLMGARCSKGIIDLLENRGVDILFDMTCTGLKREFHVEPDNLLQAYAWQLLNQVPCLRMVKAVNRENYMEGFRDRLDGILYHTVQFCDNYAYEYTDLKHRLDIPMLMVETDATKQCEGQIRTRVEAFIESLKIAKGASIGKKSLKKAEDGKMYVLGIDSGSTSTNAVILNENKEIVAFDVVRTGAKSGESAEKILSEILERAGLKREDISLIVSTGYGRVSIPFADENVTEISCHGRGAHYFNPDVRTILDIGGQDSKAIRLNENGEVVDFVMNDKCAAGTGRFLEMMARTLEMDISEMGPESLKWKEDIDISSMCSVFAESEVISLIALNKEKADIAHGLHKAIANKSYSLLKRVGLNETFMMTGGVAKNPGVVKAVEEKLGCKLFICKEPEIVGALGAALFGLDR</sequence>
<proteinExistence type="predicted"/>
<evidence type="ECO:0000313" key="7">
    <source>
        <dbReference type="EMBL" id="RGC49380.1"/>
    </source>
</evidence>
<dbReference type="AlphaFoldDB" id="A0A3E2XQ22"/>